<dbReference type="SUPFAM" id="SSF81321">
    <property type="entry name" value="Family A G protein-coupled receptor-like"/>
    <property type="match status" value="1"/>
</dbReference>
<dbReference type="InterPro" id="IPR001425">
    <property type="entry name" value="Arc/bac/fun_rhodopsins"/>
</dbReference>
<keyword evidence="4 6" id="KW-1133">Transmembrane helix</keyword>
<evidence type="ECO:0000256" key="1">
    <source>
        <dbReference type="ARBA" id="ARBA00004141"/>
    </source>
</evidence>
<keyword evidence="5 6" id="KW-0472">Membrane</keyword>
<evidence type="ECO:0000256" key="3">
    <source>
        <dbReference type="ARBA" id="ARBA00022692"/>
    </source>
</evidence>
<dbReference type="Gene3D" id="1.20.1070.10">
    <property type="entry name" value="Rhodopsin 7-helix transmembrane proteins"/>
    <property type="match status" value="1"/>
</dbReference>
<dbReference type="GO" id="GO:0016020">
    <property type="term" value="C:membrane"/>
    <property type="evidence" value="ECO:0007669"/>
    <property type="project" value="UniProtKB-SubCell"/>
</dbReference>
<evidence type="ECO:0000256" key="4">
    <source>
        <dbReference type="ARBA" id="ARBA00022989"/>
    </source>
</evidence>
<feature type="transmembrane region" description="Helical" evidence="6">
    <location>
        <begin position="68"/>
        <end position="87"/>
    </location>
</feature>
<feature type="transmembrane region" description="Helical" evidence="6">
    <location>
        <begin position="99"/>
        <end position="121"/>
    </location>
</feature>
<dbReference type="Pfam" id="PF01036">
    <property type="entry name" value="Bac_rhodopsin"/>
    <property type="match status" value="1"/>
</dbReference>
<name>A0A4Q9R077_9GAMM</name>
<comment type="similarity">
    <text evidence="2">Belongs to the archaeal/bacterial/fungal opsin family.</text>
</comment>
<protein>
    <submittedName>
        <fullName evidence="7">Uncharacterized protein</fullName>
    </submittedName>
</protein>
<evidence type="ECO:0000256" key="6">
    <source>
        <dbReference type="SAM" id="Phobius"/>
    </source>
</evidence>
<reference evidence="7 8" key="1">
    <citation type="submission" date="2018-06" db="EMBL/GenBank/DDBJ databases">
        <title>Three novel Pseudomonas species isolated from symptomatic oak.</title>
        <authorList>
            <person name="Bueno-Gonzalez V."/>
            <person name="Brady C."/>
        </authorList>
    </citation>
    <scope>NUCLEOTIDE SEQUENCE [LARGE SCALE GENOMIC DNA]</scope>
    <source>
        <strain evidence="7 8">P6B</strain>
    </source>
</reference>
<keyword evidence="3 6" id="KW-0812">Transmembrane</keyword>
<dbReference type="OrthoDB" id="6930531at2"/>
<evidence type="ECO:0000313" key="8">
    <source>
        <dbReference type="Proteomes" id="UP000293172"/>
    </source>
</evidence>
<sequence>MGVRSVHSHDATRFRRLKTAANIILLIVQLITVAAYWGMVNARPEYQAISQHLYPHSEWLMNSRLADWLVSMPALLLVLLIFASSAAKEFAGFGKGRRILLNLLAVGALALLYGAAASPLYPSAAL</sequence>
<evidence type="ECO:0000313" key="7">
    <source>
        <dbReference type="EMBL" id="TBU91949.1"/>
    </source>
</evidence>
<gene>
    <name evidence="7" type="ORF">DNK44_13535</name>
</gene>
<proteinExistence type="inferred from homology"/>
<comment type="caution">
    <text evidence="7">The sequence shown here is derived from an EMBL/GenBank/DDBJ whole genome shotgun (WGS) entry which is preliminary data.</text>
</comment>
<evidence type="ECO:0000256" key="2">
    <source>
        <dbReference type="ARBA" id="ARBA00008130"/>
    </source>
</evidence>
<dbReference type="EMBL" id="QJUL01000017">
    <property type="protein sequence ID" value="TBU91949.1"/>
    <property type="molecule type" value="Genomic_DNA"/>
</dbReference>
<dbReference type="AlphaFoldDB" id="A0A4Q9R077"/>
<comment type="subcellular location">
    <subcellularLocation>
        <location evidence="1">Membrane</location>
        <topology evidence="1">Multi-pass membrane protein</topology>
    </subcellularLocation>
</comment>
<accession>A0A4Q9R077</accession>
<evidence type="ECO:0000256" key="5">
    <source>
        <dbReference type="ARBA" id="ARBA00023136"/>
    </source>
</evidence>
<feature type="transmembrane region" description="Helical" evidence="6">
    <location>
        <begin position="20"/>
        <end position="39"/>
    </location>
</feature>
<dbReference type="Proteomes" id="UP000293172">
    <property type="component" value="Unassembled WGS sequence"/>
</dbReference>
<organism evidence="7 8">
    <name type="scientific">Phytopseudomonas dryadis</name>
    <dbReference type="NCBI Taxonomy" id="2487520"/>
    <lineage>
        <taxon>Bacteria</taxon>
        <taxon>Pseudomonadati</taxon>
        <taxon>Pseudomonadota</taxon>
        <taxon>Gammaproteobacteria</taxon>
        <taxon>Pseudomonadales</taxon>
        <taxon>Pseudomonadaceae</taxon>
        <taxon>Phytopseudomonas</taxon>
    </lineage>
</organism>